<reference evidence="1 2" key="1">
    <citation type="submission" date="2024-09" db="EMBL/GenBank/DDBJ databases">
        <title>The Natural Products Discovery Center: Release of the First 8490 Sequenced Strains for Exploring Actinobacteria Biosynthetic Diversity.</title>
        <authorList>
            <person name="Kalkreuter E."/>
            <person name="Kautsar S.A."/>
            <person name="Yang D."/>
            <person name="Bader C.D."/>
            <person name="Teijaro C.N."/>
            <person name="Fluegel L."/>
            <person name="Davis C.M."/>
            <person name="Simpson J.R."/>
            <person name="Lauterbach L."/>
            <person name="Steele A.D."/>
            <person name="Gui C."/>
            <person name="Meng S."/>
            <person name="Li G."/>
            <person name="Viehrig K."/>
            <person name="Ye F."/>
            <person name="Su P."/>
            <person name="Kiefer A.F."/>
            <person name="Nichols A."/>
            <person name="Cepeda A.J."/>
            <person name="Yan W."/>
            <person name="Fan B."/>
            <person name="Jiang Y."/>
            <person name="Adhikari A."/>
            <person name="Zheng C.-J."/>
            <person name="Schuster L."/>
            <person name="Cowan T.M."/>
            <person name="Smanski M.J."/>
            <person name="Chevrette M.G."/>
            <person name="De Carvalho L.P.S."/>
            <person name="Shen B."/>
        </authorList>
    </citation>
    <scope>NUCLEOTIDE SEQUENCE [LARGE SCALE GENOMIC DNA]</scope>
    <source>
        <strain evidence="1 2">NPDC057399</strain>
    </source>
</reference>
<accession>A0ABW6JLS0</accession>
<name>A0ABW6JLS0_STRCE</name>
<comment type="caution">
    <text evidence="1">The sequence shown here is derived from an EMBL/GenBank/DDBJ whole genome shotgun (WGS) entry which is preliminary data.</text>
</comment>
<dbReference type="EMBL" id="JBHVBU010000054">
    <property type="protein sequence ID" value="MFE7965240.1"/>
    <property type="molecule type" value="Genomic_DNA"/>
</dbReference>
<gene>
    <name evidence="1" type="ORF">ACFU0X_19785</name>
</gene>
<proteinExistence type="predicted"/>
<evidence type="ECO:0000313" key="1">
    <source>
        <dbReference type="EMBL" id="MFE7965240.1"/>
    </source>
</evidence>
<dbReference type="Proteomes" id="UP001600650">
    <property type="component" value="Unassembled WGS sequence"/>
</dbReference>
<dbReference type="RefSeq" id="WP_381727151.1">
    <property type="nucleotide sequence ID" value="NZ_JBHVBU010000054.1"/>
</dbReference>
<protein>
    <recommendedName>
        <fullName evidence="3">Glyoxalase-like domain-containing protein</fullName>
    </recommendedName>
</protein>
<keyword evidence="2" id="KW-1185">Reference proteome</keyword>
<evidence type="ECO:0000313" key="2">
    <source>
        <dbReference type="Proteomes" id="UP001600650"/>
    </source>
</evidence>
<organism evidence="1 2">
    <name type="scientific">Streptomyces cellulosae</name>
    <dbReference type="NCBI Taxonomy" id="1968"/>
    <lineage>
        <taxon>Bacteria</taxon>
        <taxon>Bacillati</taxon>
        <taxon>Actinomycetota</taxon>
        <taxon>Actinomycetes</taxon>
        <taxon>Kitasatosporales</taxon>
        <taxon>Streptomycetaceae</taxon>
        <taxon>Streptomyces</taxon>
    </lineage>
</organism>
<evidence type="ECO:0008006" key="3">
    <source>
        <dbReference type="Google" id="ProtNLM"/>
    </source>
</evidence>
<sequence length="198" mass="21481">MEPEDLHLVRVNPITGHRHTVDFFGCLGEAVFAFTPSAVPGDGWIATLANTHLESEEVLAWLDEPSFVQLQAPTLASLKAAVVGFVDTEAFACSLHRWLTLPVAPDRPILPWRMVWANRSTLHVIANDPAPWVFPDPDAGRWPDGTCCVTGTPIIATAEQIAHGPRAVWQISAHGEECLLVNTRLEALKALQAAAQAA</sequence>